<keyword evidence="2" id="KW-0614">Plasmid</keyword>
<protein>
    <submittedName>
        <fullName evidence="2">Transcriptional regulator, XRE family</fullName>
    </submittedName>
</protein>
<evidence type="ECO:0000313" key="3">
    <source>
        <dbReference type="Proteomes" id="UP000006589"/>
    </source>
</evidence>
<evidence type="ECO:0000259" key="1">
    <source>
        <dbReference type="PROSITE" id="PS50943"/>
    </source>
</evidence>
<organism evidence="2 3">
    <name type="scientific">Methylobacterium radiotolerans (strain ATCC 27329 / DSM 1819 / JCM 2831 / NBRC 15690 / NCIMB 10815 / 0-1)</name>
    <dbReference type="NCBI Taxonomy" id="426355"/>
    <lineage>
        <taxon>Bacteria</taxon>
        <taxon>Pseudomonadati</taxon>
        <taxon>Pseudomonadota</taxon>
        <taxon>Alphaproteobacteria</taxon>
        <taxon>Hyphomicrobiales</taxon>
        <taxon>Methylobacteriaceae</taxon>
        <taxon>Methylobacterium</taxon>
    </lineage>
</organism>
<sequence length="112" mass="12017">MHGDDVVTVSSGNVFADLGIDNPAEAALKADLVMLIQDQIERLELKQTEAAKLMGIGQPDVSKLLRGRTSGYSLERVFAFVRALGGDVDISVKAKPEATGGRMRLHVELEPA</sequence>
<dbReference type="GO" id="GO:0003677">
    <property type="term" value="F:DNA binding"/>
    <property type="evidence" value="ECO:0007669"/>
    <property type="project" value="InterPro"/>
</dbReference>
<feature type="domain" description="HTH cro/C1-type" evidence="1">
    <location>
        <begin position="36"/>
        <end position="91"/>
    </location>
</feature>
<dbReference type="Proteomes" id="UP000006589">
    <property type="component" value="Plasmid pMRAD03"/>
</dbReference>
<dbReference type="Gene3D" id="1.10.260.40">
    <property type="entry name" value="lambda repressor-like DNA-binding domains"/>
    <property type="match status" value="1"/>
</dbReference>
<gene>
    <name evidence="2" type="ordered locus">Mrad2831_6394</name>
</gene>
<name>B1M9Y9_METRJ</name>
<reference evidence="2 3" key="1">
    <citation type="submission" date="2008-03" db="EMBL/GenBank/DDBJ databases">
        <title>Complete sequence of plasmid3 of Methylobacterium radiotolerans JCM 2831.</title>
        <authorList>
            <consortium name="US DOE Joint Genome Institute"/>
            <person name="Copeland A."/>
            <person name="Lucas S."/>
            <person name="Lapidus A."/>
            <person name="Glavina del Rio T."/>
            <person name="Dalin E."/>
            <person name="Tice H."/>
            <person name="Bruce D."/>
            <person name="Goodwin L."/>
            <person name="Pitluck S."/>
            <person name="Kiss H."/>
            <person name="Brettin T."/>
            <person name="Detter J.C."/>
            <person name="Han C."/>
            <person name="Kuske C.R."/>
            <person name="Schmutz J."/>
            <person name="Larimer F."/>
            <person name="Land M."/>
            <person name="Hauser L."/>
            <person name="Kyrpides N."/>
            <person name="Mikhailova N."/>
            <person name="Marx C.J."/>
            <person name="Richardson P."/>
        </authorList>
    </citation>
    <scope>NUCLEOTIDE SEQUENCE [LARGE SCALE GENOMIC DNA]</scope>
    <source>
        <strain evidence="3">ATCC 27329 / DSM 1819 / JCM 2831 / NBRC 15690 / NCIMB 10815 / 0-1</strain>
        <plasmid evidence="3">Plasmid pMRAD03</plasmid>
    </source>
</reference>
<evidence type="ECO:0000313" key="2">
    <source>
        <dbReference type="EMBL" id="ACB28314.1"/>
    </source>
</evidence>
<dbReference type="PROSITE" id="PS50943">
    <property type="entry name" value="HTH_CROC1"/>
    <property type="match status" value="1"/>
</dbReference>
<dbReference type="KEGG" id="mrd:Mrad2831_6394"/>
<dbReference type="Pfam" id="PF13744">
    <property type="entry name" value="HTH_37"/>
    <property type="match status" value="1"/>
</dbReference>
<dbReference type="InterPro" id="IPR039554">
    <property type="entry name" value="HigA2-like_HTH"/>
</dbReference>
<accession>B1M9Y9</accession>
<dbReference type="AlphaFoldDB" id="B1M9Y9"/>
<dbReference type="CDD" id="cd00093">
    <property type="entry name" value="HTH_XRE"/>
    <property type="match status" value="1"/>
</dbReference>
<dbReference type="InterPro" id="IPR010982">
    <property type="entry name" value="Lambda_DNA-bd_dom_sf"/>
</dbReference>
<proteinExistence type="predicted"/>
<dbReference type="HOGENOM" id="CLU_163934_0_0_5"/>
<dbReference type="InterPro" id="IPR001387">
    <property type="entry name" value="Cro/C1-type_HTH"/>
</dbReference>
<geneLocation type="plasmid" evidence="2 3">
    <name>pMRAD03</name>
</geneLocation>
<dbReference type="SMART" id="SM00530">
    <property type="entry name" value="HTH_XRE"/>
    <property type="match status" value="1"/>
</dbReference>
<dbReference type="SUPFAM" id="SSF47413">
    <property type="entry name" value="lambda repressor-like DNA-binding domains"/>
    <property type="match status" value="1"/>
</dbReference>
<dbReference type="EMBL" id="CP001004">
    <property type="protein sequence ID" value="ACB28314.1"/>
    <property type="molecule type" value="Genomic_DNA"/>
</dbReference>